<dbReference type="GO" id="GO:0017057">
    <property type="term" value="F:6-phosphogluconolactonase activity"/>
    <property type="evidence" value="ECO:0007669"/>
    <property type="project" value="UniProtKB-EC"/>
</dbReference>
<dbReference type="SUPFAM" id="SSF100950">
    <property type="entry name" value="NagB/RpiA/CoA transferase-like"/>
    <property type="match status" value="1"/>
</dbReference>
<name>D9PMN4_9ZZZZ</name>
<dbReference type="GO" id="GO:0006098">
    <property type="term" value="P:pentose-phosphate shunt"/>
    <property type="evidence" value="ECO:0007669"/>
    <property type="project" value="InterPro"/>
</dbReference>
<dbReference type="NCBIfam" id="TIGR01198">
    <property type="entry name" value="pgl"/>
    <property type="match status" value="1"/>
</dbReference>
<proteinExistence type="inferred from homology"/>
<dbReference type="Pfam" id="PF01182">
    <property type="entry name" value="Glucosamine_iso"/>
    <property type="match status" value="1"/>
</dbReference>
<evidence type="ECO:0000313" key="3">
    <source>
        <dbReference type="EMBL" id="EFK95179.1"/>
    </source>
</evidence>
<protein>
    <submittedName>
        <fullName evidence="3">6-phosphogluconolactonase (6PGL)</fullName>
        <ecNumber evidence="3">3.1.1.31</ecNumber>
    </submittedName>
</protein>
<dbReference type="EMBL" id="ADZX01000855">
    <property type="protein sequence ID" value="EFK95179.1"/>
    <property type="molecule type" value="Genomic_DNA"/>
</dbReference>
<keyword evidence="3" id="KW-0378">Hydrolase</keyword>
<organism evidence="3">
    <name type="scientific">sediment metagenome</name>
    <dbReference type="NCBI Taxonomy" id="749907"/>
    <lineage>
        <taxon>unclassified sequences</taxon>
        <taxon>metagenomes</taxon>
        <taxon>ecological metagenomes</taxon>
    </lineage>
</organism>
<gene>
    <name evidence="3" type="primary">debV</name>
    <name evidence="3" type="ORF">LDC_2812</name>
</gene>
<dbReference type="InterPro" id="IPR006148">
    <property type="entry name" value="Glc/Gal-6P_isomerase"/>
</dbReference>
<dbReference type="PANTHER" id="PTHR11054:SF0">
    <property type="entry name" value="6-PHOSPHOGLUCONOLACTONASE"/>
    <property type="match status" value="1"/>
</dbReference>
<accession>D9PMN4</accession>
<dbReference type="Gene3D" id="3.40.50.1360">
    <property type="match status" value="1"/>
</dbReference>
<dbReference type="AlphaFoldDB" id="D9PMN4"/>
<feature type="domain" description="Glucosamine/galactosamine-6-phosphate isomerase" evidence="2">
    <location>
        <begin position="11"/>
        <end position="183"/>
    </location>
</feature>
<dbReference type="PANTHER" id="PTHR11054">
    <property type="entry name" value="6-PHOSPHOGLUCONOLACTONASE"/>
    <property type="match status" value="1"/>
</dbReference>
<dbReference type="CDD" id="cd01400">
    <property type="entry name" value="6PGL"/>
    <property type="match status" value="1"/>
</dbReference>
<comment type="caution">
    <text evidence="3">The sequence shown here is derived from an EMBL/GenBank/DDBJ whole genome shotgun (WGS) entry which is preliminary data.</text>
</comment>
<dbReference type="InterPro" id="IPR005900">
    <property type="entry name" value="6-phosphogluconolactonase_DevB"/>
</dbReference>
<sequence length="184" mass="20795">MNHSVRIFNTPYELAEKFAGEMVLQIKQAAEANMPLKVALSGGSTPELLFSVLGDHYSNSAPWEFIHFFWGDERCVPPVSPDSNFGMAFRTLFKKIHIPEKNIHRIYGEQEPVREAIRYSDLISKHTKKREGLPVFDIVLLGLGEDGHTASIFPGMTHLFNSEKICEVAHHPVSHQKRITLTGK</sequence>
<dbReference type="InterPro" id="IPR037171">
    <property type="entry name" value="NagB/RpiA_transferase-like"/>
</dbReference>
<dbReference type="EC" id="3.1.1.31" evidence="3"/>
<dbReference type="GO" id="GO:0005975">
    <property type="term" value="P:carbohydrate metabolic process"/>
    <property type="evidence" value="ECO:0007669"/>
    <property type="project" value="InterPro"/>
</dbReference>
<reference evidence="3" key="2">
    <citation type="journal article" date="2011" name="Microb. Ecol.">
        <title>Taxonomic and Functional Metagenomic Profiling of the Microbial Community in the Anoxic Sediment of a Sub-saline Shallow Lake (Laguna de Carrizo, Central Spain).</title>
        <authorList>
            <person name="Ferrer M."/>
            <person name="Guazzaroni M.E."/>
            <person name="Richter M."/>
            <person name="Garcia-Salamanca A."/>
            <person name="Yarza P."/>
            <person name="Suarez-Suarez A."/>
            <person name="Solano J."/>
            <person name="Alcaide M."/>
            <person name="van Dillewijn P."/>
            <person name="Molina-Henares M.A."/>
            <person name="Lopez-Cortes N."/>
            <person name="Al-Ramahi Y."/>
            <person name="Guerrero C."/>
            <person name="Acosta A."/>
            <person name="de Eugenio L.I."/>
            <person name="Martinez V."/>
            <person name="Marques S."/>
            <person name="Rojo F."/>
            <person name="Santero E."/>
            <person name="Genilloud O."/>
            <person name="Perez-Perez J."/>
            <person name="Rossello-Mora R."/>
            <person name="Ramos J.L."/>
        </authorList>
    </citation>
    <scope>NUCLEOTIDE SEQUENCE</scope>
</reference>
<dbReference type="InterPro" id="IPR039104">
    <property type="entry name" value="6PGL"/>
</dbReference>
<comment type="similarity">
    <text evidence="1">Belongs to the glucosamine/galactosamine-6-phosphate isomerase family. 6-phosphogluconolactonase subfamily.</text>
</comment>
<evidence type="ECO:0000259" key="2">
    <source>
        <dbReference type="Pfam" id="PF01182"/>
    </source>
</evidence>
<reference evidence="3" key="1">
    <citation type="submission" date="2010-07" db="EMBL/GenBank/DDBJ databases">
        <authorList>
            <consortium name="CONSOLIDER consortium CSD2007-00005"/>
            <person name="Guazzaroni M.-E."/>
            <person name="Richter M."/>
            <person name="Garcia-Salamanca A."/>
            <person name="Yarza P."/>
            <person name="Ferrer M."/>
        </authorList>
    </citation>
    <scope>NUCLEOTIDE SEQUENCE</scope>
</reference>
<evidence type="ECO:0000256" key="1">
    <source>
        <dbReference type="ARBA" id="ARBA00010662"/>
    </source>
</evidence>